<feature type="compositionally biased region" description="Low complexity" evidence="2">
    <location>
        <begin position="431"/>
        <end position="443"/>
    </location>
</feature>
<feature type="region of interest" description="Disordered" evidence="2">
    <location>
        <begin position="598"/>
        <end position="617"/>
    </location>
</feature>
<gene>
    <name evidence="5" type="primary">MISP</name>
</gene>
<feature type="region of interest" description="Disordered" evidence="2">
    <location>
        <begin position="700"/>
        <end position="749"/>
    </location>
</feature>
<sequence>MGRREAEQTQQGAPATDTNLERTKEKVQENSTPEMDPDASSGICHVSQNVDPKYEERNGDRAVTLREQETEVTGDEYLDFGNYRQETGNQQKTINSSEGGLKSTTKAINGRRDLWTPSVDRESKLEVVKTGPLYDIRAYKGEKKPSRLYEEDEGEVYYELPPENLSPEKAKELEEERQEIIKSQAMKKSTTIAEKVTSVDERGPPSPALPSGEKAETKRSDSVGFAVCFDKPPPGWVKTVIDPENIDTEQINFAAARQQFLALEKSNPNLLLGPRKQVMSPRLLAAPKIYERERQGHPAVLKDDGDPDGSNQRESGLSSEKAALGIPQRRRPGSEERAAIYQDFSGENLDLGETGGDLRTEVHNGRLPRMKSGNAPELAGDQDPAKELEARDETPIEREIRLSMEREENLWRERGIPKGNSRDELVEIRSKPLLSSPLSASTSSRKKKDHARVSFYVQREIEQETKREEVLQKEGRLPGAYDKGMPQELGERRKVFEQEGTQLPSAHKPENLGEVQKSAPESFAHPHIANDRERIVRQDMNQSSAAAQSCSALRTRLGEEPSQSRRGDTPGPKLSSMKETAGPDAQLVLQKEHFGVLMRRTSPDDPRARRTERRPQWAAPREELYTLKMGKPRMSLLIDQEIQEALQREGELQEQRRKGRLDGSGGVEEGKEKSFCSCLQSPSSAASAVADSSFVPGSPIFAPGSPTRLPALPSLPTGRFPSESDSKTPHSLKQSPMEEEKKRRQREEGKPQLIAIIVLAYPTGLWYGMQELH</sequence>
<feature type="compositionally biased region" description="Basic and acidic residues" evidence="2">
    <location>
        <begin position="465"/>
        <end position="476"/>
    </location>
</feature>
<feature type="region of interest" description="Disordered" evidence="2">
    <location>
        <begin position="294"/>
        <end position="398"/>
    </location>
</feature>
<feature type="compositionally biased region" description="Low complexity" evidence="2">
    <location>
        <begin position="542"/>
        <end position="552"/>
    </location>
</feature>
<evidence type="ECO:0000259" key="3">
    <source>
        <dbReference type="Pfam" id="PF15304"/>
    </source>
</evidence>
<feature type="compositionally biased region" description="Basic and acidic residues" evidence="2">
    <location>
        <begin position="294"/>
        <end position="304"/>
    </location>
</feature>
<reference evidence="5" key="1">
    <citation type="submission" date="2025-08" db="UniProtKB">
        <authorList>
            <consortium name="RefSeq"/>
        </authorList>
    </citation>
    <scope>IDENTIFICATION</scope>
</reference>
<accession>A0ABM1KJ28</accession>
<feature type="compositionally biased region" description="Basic and acidic residues" evidence="2">
    <location>
        <begin position="556"/>
        <end position="568"/>
    </location>
</feature>
<feature type="region of interest" description="Disordered" evidence="2">
    <location>
        <begin position="158"/>
        <end position="220"/>
    </location>
</feature>
<name>A0ABM1KJ28_GEKJA</name>
<feature type="region of interest" description="Disordered" evidence="2">
    <location>
        <begin position="428"/>
        <end position="451"/>
    </location>
</feature>
<feature type="compositionally biased region" description="Basic and acidic residues" evidence="2">
    <location>
        <begin position="736"/>
        <end position="749"/>
    </location>
</feature>
<organism evidence="4 5">
    <name type="scientific">Gekko japonicus</name>
    <name type="common">Schlegel's Japanese gecko</name>
    <dbReference type="NCBI Taxonomy" id="146911"/>
    <lineage>
        <taxon>Eukaryota</taxon>
        <taxon>Metazoa</taxon>
        <taxon>Chordata</taxon>
        <taxon>Craniata</taxon>
        <taxon>Vertebrata</taxon>
        <taxon>Euteleostomi</taxon>
        <taxon>Lepidosauria</taxon>
        <taxon>Squamata</taxon>
        <taxon>Bifurcata</taxon>
        <taxon>Gekkota</taxon>
        <taxon>Gekkonidae</taxon>
        <taxon>Gekkoninae</taxon>
        <taxon>Gekko</taxon>
    </lineage>
</organism>
<feature type="region of interest" description="Disordered" evidence="2">
    <location>
        <begin position="465"/>
        <end position="582"/>
    </location>
</feature>
<feature type="compositionally biased region" description="Basic and acidic residues" evidence="2">
    <location>
        <begin position="383"/>
        <end position="398"/>
    </location>
</feature>
<feature type="domain" description="A-kinase anchor protein 2 C-terminal" evidence="3">
    <location>
        <begin position="428"/>
        <end position="694"/>
    </location>
</feature>
<keyword evidence="4" id="KW-1185">Reference proteome</keyword>
<feature type="compositionally biased region" description="Basic and acidic residues" evidence="2">
    <location>
        <begin position="601"/>
        <end position="617"/>
    </location>
</feature>
<dbReference type="RefSeq" id="XP_015273715.1">
    <property type="nucleotide sequence ID" value="XM_015418229.1"/>
</dbReference>
<dbReference type="PANTHER" id="PTHR18839:SF7">
    <property type="entry name" value="A-KINASE ANCHOR PROTEIN 2 C-TERMINAL DOMAIN-CONTAINING PROTEIN"/>
    <property type="match status" value="1"/>
</dbReference>
<proteinExistence type="predicted"/>
<evidence type="ECO:0000256" key="1">
    <source>
        <dbReference type="ARBA" id="ARBA00023054"/>
    </source>
</evidence>
<feature type="compositionally biased region" description="Polar residues" evidence="2">
    <location>
        <begin position="8"/>
        <end position="18"/>
    </location>
</feature>
<evidence type="ECO:0000313" key="5">
    <source>
        <dbReference type="RefSeq" id="XP_015273715.1"/>
    </source>
</evidence>
<dbReference type="Proteomes" id="UP000694871">
    <property type="component" value="Unplaced"/>
</dbReference>
<dbReference type="PANTHER" id="PTHR18839">
    <property type="entry name" value="MITOTIC INTERACTOR AND SUBSTRATE OF PLK1 MISP FAMILY MEMBER"/>
    <property type="match status" value="1"/>
</dbReference>
<dbReference type="InterPro" id="IPR029304">
    <property type="entry name" value="AKAP2_C"/>
</dbReference>
<feature type="region of interest" description="Disordered" evidence="2">
    <location>
        <begin position="1"/>
        <end position="50"/>
    </location>
</feature>
<feature type="compositionally biased region" description="Basic and acidic residues" evidence="2">
    <location>
        <begin position="528"/>
        <end position="537"/>
    </location>
</feature>
<evidence type="ECO:0000313" key="4">
    <source>
        <dbReference type="Proteomes" id="UP000694871"/>
    </source>
</evidence>
<dbReference type="GeneID" id="107116325"/>
<feature type="region of interest" description="Disordered" evidence="2">
    <location>
        <begin position="648"/>
        <end position="671"/>
    </location>
</feature>
<feature type="compositionally biased region" description="Polar residues" evidence="2">
    <location>
        <begin position="309"/>
        <end position="318"/>
    </location>
</feature>
<protein>
    <submittedName>
        <fullName evidence="5">Mitotic interactor and substrate of PLK1</fullName>
    </submittedName>
</protein>
<feature type="compositionally biased region" description="Basic and acidic residues" evidence="2">
    <location>
        <begin position="19"/>
        <end position="28"/>
    </location>
</feature>
<evidence type="ECO:0000256" key="2">
    <source>
        <dbReference type="SAM" id="MobiDB-lite"/>
    </source>
</evidence>
<dbReference type="InterPro" id="IPR042779">
    <property type="entry name" value="MISP/MISP3-like"/>
</dbReference>
<keyword evidence="1" id="KW-0175">Coiled coil</keyword>
<feature type="compositionally biased region" description="Basic and acidic residues" evidence="2">
    <location>
        <begin position="166"/>
        <end position="180"/>
    </location>
</feature>
<dbReference type="Pfam" id="PF15304">
    <property type="entry name" value="AKAP2_C"/>
    <property type="match status" value="1"/>
</dbReference>